<dbReference type="InterPro" id="IPR006533">
    <property type="entry name" value="T6SS_Vgr_RhsGE"/>
</dbReference>
<evidence type="ECO:0000256" key="2">
    <source>
        <dbReference type="ARBA" id="ARBA00005558"/>
    </source>
</evidence>
<dbReference type="InterPro" id="IPR006531">
    <property type="entry name" value="Gp5/Vgr_OB"/>
</dbReference>
<feature type="domain" description="Gp5/Type VI secretion system Vgr C-terminal trimerisation" evidence="5">
    <location>
        <begin position="453"/>
        <end position="564"/>
    </location>
</feature>
<dbReference type="Gene3D" id="2.40.50.230">
    <property type="entry name" value="Gp5 N-terminal domain"/>
    <property type="match status" value="1"/>
</dbReference>
<dbReference type="Pfam" id="PF05954">
    <property type="entry name" value="Phage_GPD"/>
    <property type="match status" value="1"/>
</dbReference>
<dbReference type="GO" id="GO:0005576">
    <property type="term" value="C:extracellular region"/>
    <property type="evidence" value="ECO:0007669"/>
    <property type="project" value="UniProtKB-SubCell"/>
</dbReference>
<dbReference type="OrthoDB" id="1907165at2"/>
<dbReference type="NCBIfam" id="TIGR01646">
    <property type="entry name" value="vgr_GE"/>
    <property type="match status" value="1"/>
</dbReference>
<feature type="domain" description="Gp5/Type VI secretion system Vgr protein OB-fold" evidence="4">
    <location>
        <begin position="369"/>
        <end position="436"/>
    </location>
</feature>
<dbReference type="InterPro" id="IPR017847">
    <property type="entry name" value="T6SS_RhsGE_Vgr_subset"/>
</dbReference>
<dbReference type="EMBL" id="SPVF01000096">
    <property type="protein sequence ID" value="TFW23402.1"/>
    <property type="molecule type" value="Genomic_DNA"/>
</dbReference>
<sequence length="677" mass="75241">MLVNALRASEGLSRDFVFDVEVLADDASIPLNDVMGRMVTIAMVRDDGALRYFNGYVFEFGFDRTDGGLAFYRMQLRPWLAFLTLRQDCALFQHLNVLELCEKTFKNYPQQDYDSRLMGALPEMTLAVQYNESDYNHVHRRLEDAGLYYWYEHRADGHTLWVSDDSTVAMDIDGGDPVIEYRADSGAGEGDGISAWRPARAAASMRATVSSFNFKHAKSARSEHMSSDEQGMVPELEMHENTGAYGFPDTAAGDALAMRRTQELGVDANVFEAGGNHRALQPGRCFSVGGHFAYDAAGQEYLITGVVHDASNNYQDGSGAGSNYSNSFTCIRRDRPWRARRGSTSTHTRIYGVQTATVVGPPGEEIHTDSYGRVRVQFHWDRVGKFDAASSPWVRVMTAWAGTNFGQISLPRIGQEVVVQFLEGNPDRPLIVGSLYNATHMPPWELPANRTQSGILTRSSMGGAAAHANALRFEDRKGAEEVWLHAERDQRIEVEHDESHWVGHDRRKTIDANETVHVKGNRTETVDKDESITIHQNRKERVDQNEFIDIGGDREEKVMKDDTVVIHGARHERVILAKEETIGLGKALSVGLGYQVTVGGIMNTTVALAKTEEVGLSKTVIVGQHSSLTAQVEHRVTVGTSMVIISPNRVEILADEIAIRGRKKVEVHGDDVDMNPE</sequence>
<dbReference type="Proteomes" id="UP000298438">
    <property type="component" value="Unassembled WGS sequence"/>
</dbReference>
<evidence type="ECO:0000313" key="6">
    <source>
        <dbReference type="EMBL" id="TFW23402.1"/>
    </source>
</evidence>
<dbReference type="Gene3D" id="2.30.110.50">
    <property type="match status" value="1"/>
</dbReference>
<proteinExistence type="inferred from homology"/>
<gene>
    <name evidence="6" type="primary">tssI</name>
    <name evidence="6" type="ORF">E4L96_06815</name>
</gene>
<keyword evidence="7" id="KW-1185">Reference proteome</keyword>
<reference evidence="6 7" key="1">
    <citation type="submission" date="2019-03" db="EMBL/GenBank/DDBJ databases">
        <title>Draft Genome Sequence of Massilia arenosa sp. nov., a Novel Massilia Species Isolated from a Sandy-loam Maize Soil.</title>
        <authorList>
            <person name="Raths R."/>
            <person name="Peta V."/>
            <person name="Bucking H."/>
        </authorList>
    </citation>
    <scope>NUCLEOTIDE SEQUENCE [LARGE SCALE GENOMIC DNA]</scope>
    <source>
        <strain evidence="6 7">MC02</strain>
    </source>
</reference>
<organism evidence="6 7">
    <name type="scientific">Zemynaea arenosa</name>
    <dbReference type="NCBI Taxonomy" id="2561931"/>
    <lineage>
        <taxon>Bacteria</taxon>
        <taxon>Pseudomonadati</taxon>
        <taxon>Pseudomonadota</taxon>
        <taxon>Betaproteobacteria</taxon>
        <taxon>Burkholderiales</taxon>
        <taxon>Oxalobacteraceae</taxon>
        <taxon>Telluria group</taxon>
        <taxon>Zemynaea</taxon>
    </lineage>
</organism>
<dbReference type="Gene3D" id="4.10.220.110">
    <property type="match status" value="1"/>
</dbReference>
<dbReference type="InterPro" id="IPR037026">
    <property type="entry name" value="Vgr_OB-fold_dom_sf"/>
</dbReference>
<dbReference type="InterPro" id="IPR054030">
    <property type="entry name" value="Gp5_Vgr_C"/>
</dbReference>
<evidence type="ECO:0000256" key="1">
    <source>
        <dbReference type="ARBA" id="ARBA00004613"/>
    </source>
</evidence>
<evidence type="ECO:0000313" key="7">
    <source>
        <dbReference type="Proteomes" id="UP000298438"/>
    </source>
</evidence>
<evidence type="ECO:0000259" key="5">
    <source>
        <dbReference type="Pfam" id="PF22178"/>
    </source>
</evidence>
<dbReference type="PANTHER" id="PTHR32305:SF15">
    <property type="entry name" value="PROTEIN RHSA-RELATED"/>
    <property type="match status" value="1"/>
</dbReference>
<dbReference type="NCBIfam" id="TIGR03361">
    <property type="entry name" value="VI_Rhs_Vgr"/>
    <property type="match status" value="1"/>
</dbReference>
<dbReference type="Pfam" id="PF22178">
    <property type="entry name" value="Gp5_trimer_C"/>
    <property type="match status" value="1"/>
</dbReference>
<name>A0A4Y9SGR1_9BURK</name>
<comment type="caution">
    <text evidence="6">The sequence shown here is derived from an EMBL/GenBank/DDBJ whole genome shotgun (WGS) entry which is preliminary data.</text>
</comment>
<comment type="subcellular location">
    <subcellularLocation>
        <location evidence="1">Secreted</location>
    </subcellularLocation>
</comment>
<dbReference type="SUPFAM" id="SSF69349">
    <property type="entry name" value="Phage fibre proteins"/>
    <property type="match status" value="1"/>
</dbReference>
<evidence type="ECO:0000256" key="3">
    <source>
        <dbReference type="ARBA" id="ARBA00022525"/>
    </source>
</evidence>
<comment type="similarity">
    <text evidence="2">Belongs to the VgrG protein family.</text>
</comment>
<dbReference type="SUPFAM" id="SSF69255">
    <property type="entry name" value="gp5 N-terminal domain-like"/>
    <property type="match status" value="1"/>
</dbReference>
<evidence type="ECO:0000259" key="4">
    <source>
        <dbReference type="Pfam" id="PF04717"/>
    </source>
</evidence>
<accession>A0A4Y9SGR1</accession>
<dbReference type="SUPFAM" id="SSF69279">
    <property type="entry name" value="Phage tail proteins"/>
    <property type="match status" value="2"/>
</dbReference>
<keyword evidence="3" id="KW-0964">Secreted</keyword>
<dbReference type="AlphaFoldDB" id="A0A4Y9SGR1"/>
<protein>
    <submittedName>
        <fullName evidence="6">Type VI secretion system tip protein VgrG</fullName>
    </submittedName>
</protein>
<dbReference type="Pfam" id="PF04717">
    <property type="entry name" value="Phage_base_V"/>
    <property type="match status" value="1"/>
</dbReference>
<dbReference type="PANTHER" id="PTHR32305">
    <property type="match status" value="1"/>
</dbReference>
<dbReference type="Gene3D" id="3.55.50.10">
    <property type="entry name" value="Baseplate protein-like domains"/>
    <property type="match status" value="1"/>
</dbReference>
<dbReference type="InterPro" id="IPR050708">
    <property type="entry name" value="T6SS_VgrG/RHS"/>
</dbReference>